<organism evidence="1 3">
    <name type="scientific">Duganella violaceipulchra</name>
    <dbReference type="NCBI Taxonomy" id="2849652"/>
    <lineage>
        <taxon>Bacteria</taxon>
        <taxon>Pseudomonadati</taxon>
        <taxon>Pseudomonadota</taxon>
        <taxon>Betaproteobacteria</taxon>
        <taxon>Burkholderiales</taxon>
        <taxon>Oxalobacteraceae</taxon>
        <taxon>Telluria group</taxon>
        <taxon>Duganella</taxon>
    </lineage>
</organism>
<gene>
    <name evidence="1" type="ORF">KVP70_16115</name>
    <name evidence="2" type="ORF">L1274_004415</name>
</gene>
<evidence type="ECO:0000313" key="2">
    <source>
        <dbReference type="EMBL" id="MCP2010673.1"/>
    </source>
</evidence>
<evidence type="ECO:0000313" key="3">
    <source>
        <dbReference type="Proteomes" id="UP001155901"/>
    </source>
</evidence>
<reference evidence="2" key="2">
    <citation type="submission" date="2022-03" db="EMBL/GenBank/DDBJ databases">
        <title>Genome Encyclopedia of Bacteria and Archaea VI: Functional Genomics of Type Strains.</title>
        <authorList>
            <person name="Whitman W."/>
        </authorList>
    </citation>
    <scope>NUCLEOTIDE SEQUENCE</scope>
    <source>
        <strain evidence="2">HSC-15S17</strain>
    </source>
</reference>
<evidence type="ECO:0008006" key="5">
    <source>
        <dbReference type="Google" id="ProtNLM"/>
    </source>
</evidence>
<dbReference type="Proteomes" id="UP001155901">
    <property type="component" value="Unassembled WGS sequence"/>
</dbReference>
<dbReference type="EMBL" id="JAHTGR010000008">
    <property type="protein sequence ID" value="MBV6322468.1"/>
    <property type="molecule type" value="Genomic_DNA"/>
</dbReference>
<sequence>MRKLLTQVQQHLGADAAIMHAEAARGAYADCQASTHRLKSMLMFLCGERLRADFERLEDALRQAPLSVDPALLLLRERLNQFDAELADALARLP</sequence>
<dbReference type="AlphaFoldDB" id="A0AA41L2I7"/>
<accession>A0AA41L2I7</accession>
<comment type="caution">
    <text evidence="1">The sequence shown here is derived from an EMBL/GenBank/DDBJ whole genome shotgun (WGS) entry which is preliminary data.</text>
</comment>
<dbReference type="EMBL" id="JALJZU010000009">
    <property type="protein sequence ID" value="MCP2010673.1"/>
    <property type="molecule type" value="Genomic_DNA"/>
</dbReference>
<proteinExistence type="predicted"/>
<name>A0AA41L2I7_9BURK</name>
<reference evidence="1" key="1">
    <citation type="submission" date="2021-07" db="EMBL/GenBank/DDBJ databases">
        <title>Characterization of violacein-producing bacteria and related species.</title>
        <authorList>
            <person name="Wilson H.S."/>
            <person name="De Leon M.E."/>
        </authorList>
    </citation>
    <scope>NUCLEOTIDE SEQUENCE</scope>
    <source>
        <strain evidence="1">HSC-15S17</strain>
    </source>
</reference>
<dbReference type="RefSeq" id="WP_217943238.1">
    <property type="nucleotide sequence ID" value="NZ_JAHTGR010000008.1"/>
</dbReference>
<protein>
    <recommendedName>
        <fullName evidence="5">HPt domain-containing protein</fullName>
    </recommendedName>
</protein>
<evidence type="ECO:0000313" key="4">
    <source>
        <dbReference type="Proteomes" id="UP001162889"/>
    </source>
</evidence>
<evidence type="ECO:0000313" key="1">
    <source>
        <dbReference type="EMBL" id="MBV6322468.1"/>
    </source>
</evidence>
<dbReference type="Proteomes" id="UP001162889">
    <property type="component" value="Unassembled WGS sequence"/>
</dbReference>
<keyword evidence="4" id="KW-1185">Reference proteome</keyword>